<dbReference type="Gene3D" id="2.40.170.20">
    <property type="entry name" value="TonB-dependent receptor, beta-barrel domain"/>
    <property type="match status" value="1"/>
</dbReference>
<keyword evidence="3" id="KW-0998">Cell outer membrane</keyword>
<sequence length="174" mass="19024">SSVFHGVNLYAGDDPLYNVHIFANASFESANYLSYTSPSHGSYSGLPVSNVPAEAFNVGASYRLFSHEMSYQPRIWYQYTGAQDIYNNNTGAPTRTKLPAYGILNLGMKVSVATLGMSYLRKLTFNVDLLNVADQKYNVYEYISSGGYYGVAGQTLAEPGAPFTAYVSVNARFG</sequence>
<gene>
    <name evidence="4" type="ORF">B1B_10066</name>
</gene>
<organism evidence="4">
    <name type="scientific">mine drainage metagenome</name>
    <dbReference type="NCBI Taxonomy" id="410659"/>
    <lineage>
        <taxon>unclassified sequences</taxon>
        <taxon>metagenomes</taxon>
        <taxon>ecological metagenomes</taxon>
    </lineage>
</organism>
<dbReference type="AlphaFoldDB" id="T1BKC9"/>
<keyword evidence="4" id="KW-0675">Receptor</keyword>
<evidence type="ECO:0000256" key="1">
    <source>
        <dbReference type="ARBA" id="ARBA00004442"/>
    </source>
</evidence>
<reference evidence="4" key="1">
    <citation type="submission" date="2013-08" db="EMBL/GenBank/DDBJ databases">
        <authorList>
            <person name="Mendez C."/>
            <person name="Richter M."/>
            <person name="Ferrer M."/>
            <person name="Sanchez J."/>
        </authorList>
    </citation>
    <scope>NUCLEOTIDE SEQUENCE</scope>
</reference>
<accession>T1BKC9</accession>
<proteinExistence type="predicted"/>
<name>T1BKC9_9ZZZZ</name>
<evidence type="ECO:0000256" key="2">
    <source>
        <dbReference type="ARBA" id="ARBA00023136"/>
    </source>
</evidence>
<feature type="non-terminal residue" evidence="4">
    <location>
        <position position="1"/>
    </location>
</feature>
<dbReference type="SUPFAM" id="SSF56935">
    <property type="entry name" value="Porins"/>
    <property type="match status" value="1"/>
</dbReference>
<keyword evidence="2" id="KW-0472">Membrane</keyword>
<protein>
    <submittedName>
        <fullName evidence="4">TonB-dependent receptor</fullName>
    </submittedName>
</protein>
<dbReference type="EMBL" id="AUZY01006634">
    <property type="protein sequence ID" value="EQD53724.1"/>
    <property type="molecule type" value="Genomic_DNA"/>
</dbReference>
<comment type="subcellular location">
    <subcellularLocation>
        <location evidence="1">Cell outer membrane</location>
    </subcellularLocation>
</comment>
<dbReference type="InterPro" id="IPR036942">
    <property type="entry name" value="Beta-barrel_TonB_sf"/>
</dbReference>
<evidence type="ECO:0000313" key="4">
    <source>
        <dbReference type="EMBL" id="EQD53724.1"/>
    </source>
</evidence>
<comment type="caution">
    <text evidence="4">The sequence shown here is derived from an EMBL/GenBank/DDBJ whole genome shotgun (WGS) entry which is preliminary data.</text>
</comment>
<dbReference type="GO" id="GO:0009279">
    <property type="term" value="C:cell outer membrane"/>
    <property type="evidence" value="ECO:0007669"/>
    <property type="project" value="UniProtKB-SubCell"/>
</dbReference>
<evidence type="ECO:0000256" key="3">
    <source>
        <dbReference type="ARBA" id="ARBA00023237"/>
    </source>
</evidence>
<reference evidence="4" key="2">
    <citation type="journal article" date="2014" name="ISME J.">
        <title>Microbial stratification in low pH oxic and suboxic macroscopic growths along an acid mine drainage.</title>
        <authorList>
            <person name="Mendez-Garcia C."/>
            <person name="Mesa V."/>
            <person name="Sprenger R.R."/>
            <person name="Richter M."/>
            <person name="Diez M.S."/>
            <person name="Solano J."/>
            <person name="Bargiela R."/>
            <person name="Golyshina O.V."/>
            <person name="Manteca A."/>
            <person name="Ramos J.L."/>
            <person name="Gallego J.R."/>
            <person name="Llorente I."/>
            <person name="Martins Dos Santos V.A."/>
            <person name="Jensen O.N."/>
            <person name="Pelaez A.I."/>
            <person name="Sanchez J."/>
            <person name="Ferrer M."/>
        </authorList>
    </citation>
    <scope>NUCLEOTIDE SEQUENCE</scope>
</reference>